<dbReference type="OrthoDB" id="10328247at2759"/>
<keyword evidence="2" id="KW-1185">Reference proteome</keyword>
<comment type="caution">
    <text evidence="1">The sequence shown here is derived from an EMBL/GenBank/DDBJ whole genome shotgun (WGS) entry which is preliminary data.</text>
</comment>
<name>A0A8X6Q864_NEPPI</name>
<dbReference type="Proteomes" id="UP000887013">
    <property type="component" value="Unassembled WGS sequence"/>
</dbReference>
<accession>A0A8X6Q864</accession>
<organism evidence="1 2">
    <name type="scientific">Nephila pilipes</name>
    <name type="common">Giant wood spider</name>
    <name type="synonym">Nephila maculata</name>
    <dbReference type="NCBI Taxonomy" id="299642"/>
    <lineage>
        <taxon>Eukaryota</taxon>
        <taxon>Metazoa</taxon>
        <taxon>Ecdysozoa</taxon>
        <taxon>Arthropoda</taxon>
        <taxon>Chelicerata</taxon>
        <taxon>Arachnida</taxon>
        <taxon>Araneae</taxon>
        <taxon>Araneomorphae</taxon>
        <taxon>Entelegynae</taxon>
        <taxon>Araneoidea</taxon>
        <taxon>Nephilidae</taxon>
        <taxon>Nephila</taxon>
    </lineage>
</organism>
<proteinExistence type="predicted"/>
<reference evidence="1" key="1">
    <citation type="submission" date="2020-08" db="EMBL/GenBank/DDBJ databases">
        <title>Multicomponent nature underlies the extraordinary mechanical properties of spider dragline silk.</title>
        <authorList>
            <person name="Kono N."/>
            <person name="Nakamura H."/>
            <person name="Mori M."/>
            <person name="Yoshida Y."/>
            <person name="Ohtoshi R."/>
            <person name="Malay A.D."/>
            <person name="Moran D.A.P."/>
            <person name="Tomita M."/>
            <person name="Numata K."/>
            <person name="Arakawa K."/>
        </authorList>
    </citation>
    <scope>NUCLEOTIDE SEQUENCE</scope>
</reference>
<protein>
    <submittedName>
        <fullName evidence="1">Uncharacterized protein</fullName>
    </submittedName>
</protein>
<evidence type="ECO:0000313" key="2">
    <source>
        <dbReference type="Proteomes" id="UP000887013"/>
    </source>
</evidence>
<dbReference type="EMBL" id="BMAW01077645">
    <property type="protein sequence ID" value="GFU07384.1"/>
    <property type="molecule type" value="Genomic_DNA"/>
</dbReference>
<sequence>MTDRQARRRTKCARMCVTSSVRMSESSRLRTDAQSNIMRKKRTARCGCRFLIPSRKDRGFEVDGVLESGFGVIRIFRFILWHRLCLKRSVRD</sequence>
<dbReference type="AlphaFoldDB" id="A0A8X6Q864"/>
<evidence type="ECO:0000313" key="1">
    <source>
        <dbReference type="EMBL" id="GFU07384.1"/>
    </source>
</evidence>
<gene>
    <name evidence="1" type="ORF">NPIL_583521</name>
</gene>